<dbReference type="EMBL" id="CP132507">
    <property type="protein sequence ID" value="WNO04416.1"/>
    <property type="molecule type" value="Genomic_DNA"/>
</dbReference>
<name>A0ABZ0AXP2_9BURK</name>
<evidence type="ECO:0000313" key="1">
    <source>
        <dbReference type="EMBL" id="WNO04416.1"/>
    </source>
</evidence>
<reference evidence="1 2" key="1">
    <citation type="submission" date="2023-08" db="EMBL/GenBank/DDBJ databases">
        <title>Rhodoferax potami sp. nov. and Rhodoferax mekongensis sp. nov., isolated from the Mekong River in Thailand.</title>
        <authorList>
            <person name="Kitikhun S."/>
            <person name="Charoenyingcharoen P."/>
            <person name="Siriarchawattana P."/>
            <person name="Likhitrattanapisal S."/>
            <person name="Nilsakha T."/>
            <person name="Chanpet A."/>
            <person name="Rattanawaree P."/>
            <person name="Ingsriswang S."/>
        </authorList>
    </citation>
    <scope>NUCLEOTIDE SEQUENCE [LARGE SCALE GENOMIC DNA]</scope>
    <source>
        <strain evidence="1 2">TBRC 17307</strain>
    </source>
</reference>
<keyword evidence="2" id="KW-1185">Reference proteome</keyword>
<protein>
    <submittedName>
        <fullName evidence="1">Uncharacterized protein</fullName>
    </submittedName>
</protein>
<proteinExistence type="predicted"/>
<accession>A0ABZ0AXP2</accession>
<gene>
    <name evidence="1" type="ORF">RAN89_16145</name>
</gene>
<evidence type="ECO:0000313" key="2">
    <source>
        <dbReference type="Proteomes" id="UP001302257"/>
    </source>
</evidence>
<dbReference type="RefSeq" id="WP_313867259.1">
    <property type="nucleotide sequence ID" value="NZ_CP132507.1"/>
</dbReference>
<organism evidence="1 2">
    <name type="scientific">Rhodoferax mekongensis</name>
    <dbReference type="NCBI Taxonomy" id="3068341"/>
    <lineage>
        <taxon>Bacteria</taxon>
        <taxon>Pseudomonadati</taxon>
        <taxon>Pseudomonadota</taxon>
        <taxon>Betaproteobacteria</taxon>
        <taxon>Burkholderiales</taxon>
        <taxon>Comamonadaceae</taxon>
        <taxon>Rhodoferax</taxon>
    </lineage>
</organism>
<sequence length="42" mass="4687">MRTLCVGYSHILGKKKPDGLLHMPQDAVRLVIGLRRPTDGSR</sequence>
<dbReference type="Proteomes" id="UP001302257">
    <property type="component" value="Chromosome"/>
</dbReference>